<accession>A0ABV8CLQ2</accession>
<sequence length="348" mass="38208">MKILVIGPAWVGDMVMSQSLYRLLKQQHPAAQLHVMAPAWCLPLLARMPEVDRTILMPIGHGALALAQRWKLGRTLAHEEYALAIVQPNSLKSALIPLFAGIPCRRGWKGESRYGLLNDLRSNKRDFPLMVQRYMALAFDKARMTSASALPPIPYPQLSVDTAQQQAACQRLQLDRTRRVLGLCPGAEFGPAKRWPEQHYAAIATRWLEQGGDVWLMGSAKDKEVAATIRALLPAPTQARCHILAGETSLAEAIDLLAACDVAVCNDSGLMHITAAVGTPLVAVYGSTSTEYTPPLSHKVESLFTDIGCRPCFKRQCPLGHLKCLTELAPDRVWQAVMRLCPDMTTGA</sequence>
<gene>
    <name evidence="6" type="primary">waaF</name>
    <name evidence="6" type="ORF">ACFOSS_05680</name>
</gene>
<keyword evidence="2" id="KW-0808">Transferase</keyword>
<dbReference type="InterPro" id="IPR011910">
    <property type="entry name" value="RfaF"/>
</dbReference>
<dbReference type="EMBL" id="JBHSAF010000003">
    <property type="protein sequence ID" value="MFC3912954.1"/>
    <property type="molecule type" value="Genomic_DNA"/>
</dbReference>
<proteinExistence type="inferred from homology"/>
<comment type="similarity">
    <text evidence="3">Belongs to the glycosyltransferase 9 family.</text>
</comment>
<evidence type="ECO:0000256" key="5">
    <source>
        <dbReference type="ARBA" id="ARBA00047503"/>
    </source>
</evidence>
<dbReference type="Gene3D" id="3.40.50.2000">
    <property type="entry name" value="Glycogen Phosphorylase B"/>
    <property type="match status" value="2"/>
</dbReference>
<dbReference type="PANTHER" id="PTHR30160">
    <property type="entry name" value="TETRAACYLDISACCHARIDE 4'-KINASE-RELATED"/>
    <property type="match status" value="1"/>
</dbReference>
<dbReference type="CDD" id="cd03789">
    <property type="entry name" value="GT9_LPS_heptosyltransferase"/>
    <property type="match status" value="1"/>
</dbReference>
<evidence type="ECO:0000256" key="3">
    <source>
        <dbReference type="ARBA" id="ARBA00043995"/>
    </source>
</evidence>
<dbReference type="PANTHER" id="PTHR30160:SF7">
    <property type="entry name" value="ADP-HEPTOSE--LPS HEPTOSYLTRANSFERASE 2"/>
    <property type="match status" value="1"/>
</dbReference>
<protein>
    <recommendedName>
        <fullName evidence="4">lipopolysaccharide heptosyltransferase II</fullName>
        <ecNumber evidence="4">2.4.99.24</ecNumber>
    </recommendedName>
</protein>
<dbReference type="EC" id="2.4.99.24" evidence="4"/>
<comment type="caution">
    <text evidence="6">The sequence shown here is derived from an EMBL/GenBank/DDBJ whole genome shotgun (WGS) entry which is preliminary data.</text>
</comment>
<evidence type="ECO:0000256" key="1">
    <source>
        <dbReference type="ARBA" id="ARBA00022676"/>
    </source>
</evidence>
<evidence type="ECO:0000313" key="7">
    <source>
        <dbReference type="Proteomes" id="UP001595692"/>
    </source>
</evidence>
<dbReference type="RefSeq" id="WP_377151169.1">
    <property type="nucleotide sequence ID" value="NZ_JBHSAF010000003.1"/>
</dbReference>
<name>A0ABV8CLQ2_9GAMM</name>
<keyword evidence="7" id="KW-1185">Reference proteome</keyword>
<organism evidence="6 7">
    <name type="scientific">Pseudaeromonas sharmana</name>
    <dbReference type="NCBI Taxonomy" id="328412"/>
    <lineage>
        <taxon>Bacteria</taxon>
        <taxon>Pseudomonadati</taxon>
        <taxon>Pseudomonadota</taxon>
        <taxon>Gammaproteobacteria</taxon>
        <taxon>Aeromonadales</taxon>
        <taxon>Aeromonadaceae</taxon>
        <taxon>Pseudaeromonas</taxon>
    </lineage>
</organism>
<dbReference type="InterPro" id="IPR002201">
    <property type="entry name" value="Glyco_trans_9"/>
</dbReference>
<dbReference type="InterPro" id="IPR051199">
    <property type="entry name" value="LPS_LOS_Heptosyltrfase"/>
</dbReference>
<evidence type="ECO:0000256" key="4">
    <source>
        <dbReference type="ARBA" id="ARBA00044042"/>
    </source>
</evidence>
<dbReference type="Proteomes" id="UP001595692">
    <property type="component" value="Unassembled WGS sequence"/>
</dbReference>
<dbReference type="NCBIfam" id="TIGR02195">
    <property type="entry name" value="heptsyl_trn_II"/>
    <property type="match status" value="1"/>
</dbReference>
<reference evidence="7" key="1">
    <citation type="journal article" date="2019" name="Int. J. Syst. Evol. Microbiol.">
        <title>The Global Catalogue of Microorganisms (GCM) 10K type strain sequencing project: providing services to taxonomists for standard genome sequencing and annotation.</title>
        <authorList>
            <consortium name="The Broad Institute Genomics Platform"/>
            <consortium name="The Broad Institute Genome Sequencing Center for Infectious Disease"/>
            <person name="Wu L."/>
            <person name="Ma J."/>
        </authorList>
    </citation>
    <scope>NUCLEOTIDE SEQUENCE [LARGE SCALE GENOMIC DNA]</scope>
    <source>
        <strain evidence="7">CCUG 54939</strain>
    </source>
</reference>
<comment type="catalytic activity">
    <reaction evidence="5">
        <text>an L-alpha-D-Hep-(1-&gt;5)-[alpha-Kdo-(2-&gt;4)]-alpha-Kdo-(2-&gt;6)-lipid A + ADP-L-glycero-beta-D-manno-heptose = an L-alpha-D-Hep-(1-&gt;3)-L-alpha-D-Hep-(1-&gt;5)-[alpha-Kdo-(2-&gt;4)]-alpha-Kdo-(2-&gt;6)-lipid A + ADP + H(+)</text>
        <dbReference type="Rhea" id="RHEA:74071"/>
        <dbReference type="ChEBI" id="CHEBI:15378"/>
        <dbReference type="ChEBI" id="CHEBI:61506"/>
        <dbReference type="ChEBI" id="CHEBI:193068"/>
        <dbReference type="ChEBI" id="CHEBI:193069"/>
        <dbReference type="ChEBI" id="CHEBI:456216"/>
        <dbReference type="EC" id="2.4.99.24"/>
    </reaction>
</comment>
<evidence type="ECO:0000313" key="6">
    <source>
        <dbReference type="EMBL" id="MFC3912954.1"/>
    </source>
</evidence>
<evidence type="ECO:0000256" key="2">
    <source>
        <dbReference type="ARBA" id="ARBA00022679"/>
    </source>
</evidence>
<dbReference type="Pfam" id="PF01075">
    <property type="entry name" value="Glyco_transf_9"/>
    <property type="match status" value="1"/>
</dbReference>
<keyword evidence="1" id="KW-0328">Glycosyltransferase</keyword>
<dbReference type="SUPFAM" id="SSF53756">
    <property type="entry name" value="UDP-Glycosyltransferase/glycogen phosphorylase"/>
    <property type="match status" value="1"/>
</dbReference>